<keyword evidence="3" id="KW-1185">Reference proteome</keyword>
<dbReference type="RefSeq" id="WP_249333792.1">
    <property type="nucleotide sequence ID" value="NZ_JACRSY010000036.1"/>
</dbReference>
<feature type="transmembrane region" description="Helical" evidence="1">
    <location>
        <begin position="25"/>
        <end position="45"/>
    </location>
</feature>
<keyword evidence="1" id="KW-0812">Transmembrane</keyword>
<gene>
    <name evidence="2" type="ORF">H8718_16245</name>
</gene>
<keyword evidence="1" id="KW-0472">Membrane</keyword>
<protein>
    <submittedName>
        <fullName evidence="2">Uncharacterized protein</fullName>
    </submittedName>
</protein>
<dbReference type="AlphaFoldDB" id="A0A926EIV3"/>
<evidence type="ECO:0000313" key="3">
    <source>
        <dbReference type="Proteomes" id="UP000655830"/>
    </source>
</evidence>
<evidence type="ECO:0000313" key="2">
    <source>
        <dbReference type="EMBL" id="MBC8581068.1"/>
    </source>
</evidence>
<proteinExistence type="predicted"/>
<name>A0A926EIV3_9FIRM</name>
<accession>A0A926EIV3</accession>
<reference evidence="2" key="1">
    <citation type="submission" date="2020-08" db="EMBL/GenBank/DDBJ databases">
        <title>Genome public.</title>
        <authorList>
            <person name="Liu C."/>
            <person name="Sun Q."/>
        </authorList>
    </citation>
    <scope>NUCLEOTIDE SEQUENCE</scope>
    <source>
        <strain evidence="2">NSJ-12</strain>
    </source>
</reference>
<organism evidence="2 3">
    <name type="scientific">Zhenhengia yiwuensis</name>
    <dbReference type="NCBI Taxonomy" id="2763666"/>
    <lineage>
        <taxon>Bacteria</taxon>
        <taxon>Bacillati</taxon>
        <taxon>Bacillota</taxon>
        <taxon>Clostridia</taxon>
        <taxon>Lachnospirales</taxon>
        <taxon>Lachnospiraceae</taxon>
        <taxon>Zhenhengia</taxon>
    </lineage>
</organism>
<evidence type="ECO:0000256" key="1">
    <source>
        <dbReference type="SAM" id="Phobius"/>
    </source>
</evidence>
<comment type="caution">
    <text evidence="2">The sequence shown here is derived from an EMBL/GenBank/DDBJ whole genome shotgun (WGS) entry which is preliminary data.</text>
</comment>
<dbReference type="Proteomes" id="UP000655830">
    <property type="component" value="Unassembled WGS sequence"/>
</dbReference>
<sequence>MNLKEKAKDLFDATKEPAAEIACSLFLDGIVGTVAPGVVSSMLAYKQKRQERMFEEFMLQIKNRILVLEERLTKLEPDEFIKFKEYYFGIISDYALDEVQEEKIQYIANGFINIAGMKNPSEDFILTYYDTLKELRMVDIGVLKFYYERNAVDRERTYIDILNEFQIDYDQYKAVRERLLRLGLFTSKRAEKEDDLYKNILLLQDIIRKSMKGEKINSISFKRLDRSDSMMVSKFGRSFIQFFMNEI</sequence>
<keyword evidence="1" id="KW-1133">Transmembrane helix</keyword>
<dbReference type="EMBL" id="JACRSY010000036">
    <property type="protein sequence ID" value="MBC8581068.1"/>
    <property type="molecule type" value="Genomic_DNA"/>
</dbReference>